<protein>
    <submittedName>
        <fullName evidence="6">IclR family transcriptional regulator</fullName>
    </submittedName>
</protein>
<dbReference type="SMART" id="SM00346">
    <property type="entry name" value="HTH_ICLR"/>
    <property type="match status" value="1"/>
</dbReference>
<organism evidence="6 7">
    <name type="scientific">Lacimonas salitolerans</name>
    <dbReference type="NCBI Taxonomy" id="1323750"/>
    <lineage>
        <taxon>Bacteria</taxon>
        <taxon>Pseudomonadati</taxon>
        <taxon>Pseudomonadota</taxon>
        <taxon>Alphaproteobacteria</taxon>
        <taxon>Rhodobacterales</taxon>
        <taxon>Paracoccaceae</taxon>
        <taxon>Lacimonas</taxon>
    </lineage>
</organism>
<dbReference type="InterPro" id="IPR005471">
    <property type="entry name" value="Tscrpt_reg_IclR_N"/>
</dbReference>
<evidence type="ECO:0000313" key="6">
    <source>
        <dbReference type="EMBL" id="MFD1510248.1"/>
    </source>
</evidence>
<dbReference type="PANTHER" id="PTHR30136:SF24">
    <property type="entry name" value="HTH-TYPE TRANSCRIPTIONAL REPRESSOR ALLR"/>
    <property type="match status" value="1"/>
</dbReference>
<dbReference type="Gene3D" id="3.30.450.40">
    <property type="match status" value="1"/>
</dbReference>
<keyword evidence="2" id="KW-0238">DNA-binding</keyword>
<dbReference type="PANTHER" id="PTHR30136">
    <property type="entry name" value="HELIX-TURN-HELIX TRANSCRIPTIONAL REGULATOR, ICLR FAMILY"/>
    <property type="match status" value="1"/>
</dbReference>
<dbReference type="Gene3D" id="1.10.10.10">
    <property type="entry name" value="Winged helix-like DNA-binding domain superfamily/Winged helix DNA-binding domain"/>
    <property type="match status" value="1"/>
</dbReference>
<proteinExistence type="predicted"/>
<evidence type="ECO:0000256" key="3">
    <source>
        <dbReference type="ARBA" id="ARBA00023163"/>
    </source>
</evidence>
<dbReference type="Pfam" id="PF09339">
    <property type="entry name" value="HTH_IclR"/>
    <property type="match status" value="1"/>
</dbReference>
<evidence type="ECO:0000259" key="5">
    <source>
        <dbReference type="PROSITE" id="PS51078"/>
    </source>
</evidence>
<accession>A0ABW4EJR7</accession>
<name>A0ABW4EJR7_9RHOB</name>
<dbReference type="InterPro" id="IPR036388">
    <property type="entry name" value="WH-like_DNA-bd_sf"/>
</dbReference>
<dbReference type="Pfam" id="PF01614">
    <property type="entry name" value="IclR_C"/>
    <property type="match status" value="1"/>
</dbReference>
<dbReference type="RefSeq" id="WP_379916229.1">
    <property type="nucleotide sequence ID" value="NZ_JBHUDD010000059.1"/>
</dbReference>
<evidence type="ECO:0000256" key="1">
    <source>
        <dbReference type="ARBA" id="ARBA00023015"/>
    </source>
</evidence>
<sequence>MSDTQKYVGAVENAVKILRRLTQTDEPAGVATLARETGLNVSTAFNILKTLVKEGLVVFDEQTKTYEIGAGILELAAPMLGRNPVDMIRPVITEVSHHHKVLVALWNLTPTGRIVLSDRIVPPNVVHADMRAGARLPDLVGAVGRCVAAQRGYDRDTLQQAYEALRWQNPPGFEAYWADVQKARIDGYAFDFGNLFKGLSMAAVVVRDLQDVPRLGLSAISISGQKEPADLHEAALALQQAASFIEINVFGRRDAPVDQARDAG</sequence>
<evidence type="ECO:0000259" key="4">
    <source>
        <dbReference type="PROSITE" id="PS51077"/>
    </source>
</evidence>
<evidence type="ECO:0000256" key="2">
    <source>
        <dbReference type="ARBA" id="ARBA00023125"/>
    </source>
</evidence>
<dbReference type="SUPFAM" id="SSF55781">
    <property type="entry name" value="GAF domain-like"/>
    <property type="match status" value="1"/>
</dbReference>
<keyword evidence="7" id="KW-1185">Reference proteome</keyword>
<feature type="domain" description="HTH iclR-type" evidence="4">
    <location>
        <begin position="8"/>
        <end position="70"/>
    </location>
</feature>
<keyword evidence="1" id="KW-0805">Transcription regulation</keyword>
<dbReference type="InterPro" id="IPR029016">
    <property type="entry name" value="GAF-like_dom_sf"/>
</dbReference>
<reference evidence="7" key="1">
    <citation type="journal article" date="2019" name="Int. J. Syst. Evol. Microbiol.">
        <title>The Global Catalogue of Microorganisms (GCM) 10K type strain sequencing project: providing services to taxonomists for standard genome sequencing and annotation.</title>
        <authorList>
            <consortium name="The Broad Institute Genomics Platform"/>
            <consortium name="The Broad Institute Genome Sequencing Center for Infectious Disease"/>
            <person name="Wu L."/>
            <person name="Ma J."/>
        </authorList>
    </citation>
    <scope>NUCLEOTIDE SEQUENCE [LARGE SCALE GENOMIC DNA]</scope>
    <source>
        <strain evidence="7">CGMCC 1.12477</strain>
    </source>
</reference>
<gene>
    <name evidence="6" type="ORF">ACFTOW_12625</name>
</gene>
<dbReference type="EMBL" id="JBHUDD010000059">
    <property type="protein sequence ID" value="MFD1510248.1"/>
    <property type="molecule type" value="Genomic_DNA"/>
</dbReference>
<dbReference type="InterPro" id="IPR050707">
    <property type="entry name" value="HTH_MetabolicPath_Reg"/>
</dbReference>
<keyword evidence="3" id="KW-0804">Transcription</keyword>
<evidence type="ECO:0000313" key="7">
    <source>
        <dbReference type="Proteomes" id="UP001597186"/>
    </source>
</evidence>
<dbReference type="InterPro" id="IPR036390">
    <property type="entry name" value="WH_DNA-bd_sf"/>
</dbReference>
<dbReference type="Proteomes" id="UP001597186">
    <property type="component" value="Unassembled WGS sequence"/>
</dbReference>
<comment type="caution">
    <text evidence="6">The sequence shown here is derived from an EMBL/GenBank/DDBJ whole genome shotgun (WGS) entry which is preliminary data.</text>
</comment>
<feature type="domain" description="IclR-ED" evidence="5">
    <location>
        <begin position="71"/>
        <end position="251"/>
    </location>
</feature>
<dbReference type="SUPFAM" id="SSF46785">
    <property type="entry name" value="Winged helix' DNA-binding domain"/>
    <property type="match status" value="1"/>
</dbReference>
<dbReference type="PROSITE" id="PS51077">
    <property type="entry name" value="HTH_ICLR"/>
    <property type="match status" value="1"/>
</dbReference>
<dbReference type="InterPro" id="IPR014757">
    <property type="entry name" value="Tscrpt_reg_IclR_C"/>
</dbReference>
<dbReference type="PROSITE" id="PS51078">
    <property type="entry name" value="ICLR_ED"/>
    <property type="match status" value="1"/>
</dbReference>